<gene>
    <name evidence="1" type="ORF">CLOLEP_01510</name>
</gene>
<organism evidence="1 2">
    <name type="scientific">[Clostridium] leptum DSM 753</name>
    <dbReference type="NCBI Taxonomy" id="428125"/>
    <lineage>
        <taxon>Bacteria</taxon>
        <taxon>Bacillati</taxon>
        <taxon>Bacillota</taxon>
        <taxon>Clostridia</taxon>
        <taxon>Eubacteriales</taxon>
        <taxon>Oscillospiraceae</taxon>
        <taxon>Oscillospiraceae incertae sedis</taxon>
    </lineage>
</organism>
<name>A7VSG9_9FIRM</name>
<protein>
    <submittedName>
        <fullName evidence="1">Uncharacterized protein</fullName>
    </submittedName>
</protein>
<accession>A7VSG9</accession>
<sequence>MFQKLTVQKGRKGGIWSALDSLKRLTAFILFYLA</sequence>
<proteinExistence type="predicted"/>
<dbReference type="HOGENOM" id="CLU_3373038_0_0_9"/>
<dbReference type="Proteomes" id="UP000003490">
    <property type="component" value="Unassembled WGS sequence"/>
</dbReference>
<dbReference type="EMBL" id="ABCB02000017">
    <property type="protein sequence ID" value="EDO61999.1"/>
    <property type="molecule type" value="Genomic_DNA"/>
</dbReference>
<evidence type="ECO:0000313" key="2">
    <source>
        <dbReference type="Proteomes" id="UP000003490"/>
    </source>
</evidence>
<comment type="caution">
    <text evidence="1">The sequence shown here is derived from an EMBL/GenBank/DDBJ whole genome shotgun (WGS) entry which is preliminary data.</text>
</comment>
<dbReference type="AlphaFoldDB" id="A7VSG9"/>
<reference evidence="1 2" key="2">
    <citation type="submission" date="2007-08" db="EMBL/GenBank/DDBJ databases">
        <authorList>
            <person name="Fulton L."/>
            <person name="Clifton S."/>
            <person name="Fulton B."/>
            <person name="Xu J."/>
            <person name="Minx P."/>
            <person name="Pepin K.H."/>
            <person name="Johnson M."/>
            <person name="Thiruvilangam P."/>
            <person name="Bhonagiri V."/>
            <person name="Nash W.E."/>
            <person name="Wang C."/>
            <person name="Mardis E.R."/>
            <person name="Wilson R.K."/>
        </authorList>
    </citation>
    <scope>NUCLEOTIDE SEQUENCE [LARGE SCALE GENOMIC DNA]</scope>
    <source>
        <strain evidence="1 2">DSM 753</strain>
    </source>
</reference>
<evidence type="ECO:0000313" key="1">
    <source>
        <dbReference type="EMBL" id="EDO61999.1"/>
    </source>
</evidence>
<reference evidence="1 2" key="1">
    <citation type="submission" date="2007-08" db="EMBL/GenBank/DDBJ databases">
        <title>Draft genome sequence of Clostridium leptum (DSM 753).</title>
        <authorList>
            <person name="Sudarsanam P."/>
            <person name="Ley R."/>
            <person name="Guruge J."/>
            <person name="Turnbaugh P.J."/>
            <person name="Mahowald M."/>
            <person name="Liep D."/>
            <person name="Gordon J."/>
        </authorList>
    </citation>
    <scope>NUCLEOTIDE SEQUENCE [LARGE SCALE GENOMIC DNA]</scope>
    <source>
        <strain evidence="1 2">DSM 753</strain>
    </source>
</reference>